<dbReference type="InterPro" id="IPR014342">
    <property type="entry name" value="Ectoine_EhuC"/>
</dbReference>
<organism evidence="10 11">
    <name type="scientific">Nocardia speluncae</name>
    <dbReference type="NCBI Taxonomy" id="419477"/>
    <lineage>
        <taxon>Bacteria</taxon>
        <taxon>Bacillati</taxon>
        <taxon>Actinomycetota</taxon>
        <taxon>Actinomycetes</taxon>
        <taxon>Mycobacteriales</taxon>
        <taxon>Nocardiaceae</taxon>
        <taxon>Nocardia</taxon>
    </lineage>
</organism>
<dbReference type="PANTHER" id="PTHR30614:SF0">
    <property type="entry name" value="L-CYSTINE TRANSPORT SYSTEM PERMEASE PROTEIN TCYL"/>
    <property type="match status" value="1"/>
</dbReference>
<keyword evidence="3" id="KW-1003">Cell membrane</keyword>
<gene>
    <name evidence="10" type="primary">ehuC</name>
    <name evidence="10" type="ORF">HGA13_19145</name>
</gene>
<dbReference type="Gene3D" id="1.10.3720.10">
    <property type="entry name" value="MetI-like"/>
    <property type="match status" value="1"/>
</dbReference>
<evidence type="ECO:0000256" key="2">
    <source>
        <dbReference type="ARBA" id="ARBA00022448"/>
    </source>
</evidence>
<dbReference type="Proteomes" id="UP000565715">
    <property type="component" value="Unassembled WGS sequence"/>
</dbReference>
<dbReference type="SUPFAM" id="SSF161098">
    <property type="entry name" value="MetI-like"/>
    <property type="match status" value="1"/>
</dbReference>
<dbReference type="InterPro" id="IPR035906">
    <property type="entry name" value="MetI-like_sf"/>
</dbReference>
<evidence type="ECO:0000256" key="4">
    <source>
        <dbReference type="ARBA" id="ARBA00022692"/>
    </source>
</evidence>
<dbReference type="PANTHER" id="PTHR30614">
    <property type="entry name" value="MEMBRANE COMPONENT OF AMINO ACID ABC TRANSPORTER"/>
    <property type="match status" value="1"/>
</dbReference>
<sequence>MCPVNNLDALTQALPRIGDGILITLELTVGGAALALVLALTLGTTARAGNLAIRGPARVLIEFFRGTSLLVQIFWLFYVLPLLGYQLAPVFCGILALGLNYGAYGAEVVRGAVNSVPKAQTEAAVALGFSPWQRLRRILFPQAWALMIPPLANLLVHLLKGTAVASYITLQDLTFEIENLRDSTGDTLFAFGIGLLIYFVIAYLLSLGMNLLEARAKHKLGRGPSLREVLRLAPDTSLDAVAGSARQKVAP</sequence>
<keyword evidence="2 8" id="KW-0813">Transport</keyword>
<dbReference type="InterPro" id="IPR010065">
    <property type="entry name" value="AA_ABC_transptr_permease_3TM"/>
</dbReference>
<feature type="transmembrane region" description="Helical" evidence="8">
    <location>
        <begin position="188"/>
        <end position="212"/>
    </location>
</feature>
<keyword evidence="7 8" id="KW-0472">Membrane</keyword>
<dbReference type="CDD" id="cd06261">
    <property type="entry name" value="TM_PBP2"/>
    <property type="match status" value="1"/>
</dbReference>
<keyword evidence="6 8" id="KW-1133">Transmembrane helix</keyword>
<evidence type="ECO:0000256" key="5">
    <source>
        <dbReference type="ARBA" id="ARBA00022970"/>
    </source>
</evidence>
<evidence type="ECO:0000313" key="10">
    <source>
        <dbReference type="EMBL" id="NKY35167.1"/>
    </source>
</evidence>
<keyword evidence="4 8" id="KW-0812">Transmembrane</keyword>
<evidence type="ECO:0000256" key="3">
    <source>
        <dbReference type="ARBA" id="ARBA00022475"/>
    </source>
</evidence>
<feature type="domain" description="ABC transmembrane type-1" evidence="9">
    <location>
        <begin position="21"/>
        <end position="206"/>
    </location>
</feature>
<comment type="similarity">
    <text evidence="8">Belongs to the binding-protein-dependent transport system permease family.</text>
</comment>
<dbReference type="PROSITE" id="PS50928">
    <property type="entry name" value="ABC_TM1"/>
    <property type="match status" value="1"/>
</dbReference>
<dbReference type="GO" id="GO:0022857">
    <property type="term" value="F:transmembrane transporter activity"/>
    <property type="evidence" value="ECO:0007669"/>
    <property type="project" value="InterPro"/>
</dbReference>
<evidence type="ECO:0000256" key="6">
    <source>
        <dbReference type="ARBA" id="ARBA00022989"/>
    </source>
</evidence>
<evidence type="ECO:0000256" key="8">
    <source>
        <dbReference type="RuleBase" id="RU363032"/>
    </source>
</evidence>
<protein>
    <submittedName>
        <fullName evidence="10">Ectoine/hydroxyectoine ABC transporter permease subunit EhuC</fullName>
    </submittedName>
</protein>
<proteinExistence type="inferred from homology"/>
<dbReference type="EMBL" id="JAAXOO010000005">
    <property type="protein sequence ID" value="NKY35167.1"/>
    <property type="molecule type" value="Genomic_DNA"/>
</dbReference>
<dbReference type="InterPro" id="IPR000515">
    <property type="entry name" value="MetI-like"/>
</dbReference>
<name>A0A846XI45_9NOCA</name>
<evidence type="ECO:0000259" key="9">
    <source>
        <dbReference type="PROSITE" id="PS50928"/>
    </source>
</evidence>
<evidence type="ECO:0000256" key="7">
    <source>
        <dbReference type="ARBA" id="ARBA00023136"/>
    </source>
</evidence>
<feature type="transmembrane region" description="Helical" evidence="8">
    <location>
        <begin position="63"/>
        <end position="80"/>
    </location>
</feature>
<feature type="transmembrane region" description="Helical" evidence="8">
    <location>
        <begin position="143"/>
        <end position="168"/>
    </location>
</feature>
<comment type="subcellular location">
    <subcellularLocation>
        <location evidence="1 8">Cell membrane</location>
        <topology evidence="1 8">Multi-pass membrane protein</topology>
    </subcellularLocation>
</comment>
<dbReference type="NCBIfam" id="TIGR03004">
    <property type="entry name" value="ectoine_ehuC"/>
    <property type="match status" value="1"/>
</dbReference>
<evidence type="ECO:0000313" key="11">
    <source>
        <dbReference type="Proteomes" id="UP000565715"/>
    </source>
</evidence>
<keyword evidence="5" id="KW-0029">Amino-acid transport</keyword>
<feature type="transmembrane region" description="Helical" evidence="8">
    <location>
        <begin position="86"/>
        <end position="104"/>
    </location>
</feature>
<keyword evidence="11" id="KW-1185">Reference proteome</keyword>
<feature type="transmembrane region" description="Helical" evidence="8">
    <location>
        <begin position="20"/>
        <end position="42"/>
    </location>
</feature>
<dbReference type="GO" id="GO:0043190">
    <property type="term" value="C:ATP-binding cassette (ABC) transporter complex"/>
    <property type="evidence" value="ECO:0007669"/>
    <property type="project" value="InterPro"/>
</dbReference>
<dbReference type="NCBIfam" id="TIGR01726">
    <property type="entry name" value="HEQRo_perm_3TM"/>
    <property type="match status" value="1"/>
</dbReference>
<reference evidence="10 11" key="1">
    <citation type="submission" date="2020-04" db="EMBL/GenBank/DDBJ databases">
        <title>MicrobeNet Type strains.</title>
        <authorList>
            <person name="Nicholson A.C."/>
        </authorList>
    </citation>
    <scope>NUCLEOTIDE SEQUENCE [LARGE SCALE GENOMIC DNA]</scope>
    <source>
        <strain evidence="10 11">DSM 45078</strain>
    </source>
</reference>
<dbReference type="GO" id="GO:0006865">
    <property type="term" value="P:amino acid transport"/>
    <property type="evidence" value="ECO:0007669"/>
    <property type="project" value="UniProtKB-KW"/>
</dbReference>
<dbReference type="AlphaFoldDB" id="A0A846XI45"/>
<dbReference type="Pfam" id="PF00528">
    <property type="entry name" value="BPD_transp_1"/>
    <property type="match status" value="1"/>
</dbReference>
<comment type="caution">
    <text evidence="10">The sequence shown here is derived from an EMBL/GenBank/DDBJ whole genome shotgun (WGS) entry which is preliminary data.</text>
</comment>
<accession>A0A846XI45</accession>
<evidence type="ECO:0000256" key="1">
    <source>
        <dbReference type="ARBA" id="ARBA00004651"/>
    </source>
</evidence>
<dbReference type="InterPro" id="IPR043429">
    <property type="entry name" value="ArtM/GltK/GlnP/TcyL/YhdX-like"/>
</dbReference>